<keyword evidence="2" id="KW-1185">Reference proteome</keyword>
<reference evidence="1 2" key="1">
    <citation type="submission" date="2020-06" db="EMBL/GenBank/DDBJ databases">
        <authorList>
            <person name="Li R."/>
            <person name="Bekaert M."/>
        </authorList>
    </citation>
    <scope>NUCLEOTIDE SEQUENCE [LARGE SCALE GENOMIC DNA]</scope>
    <source>
        <strain evidence="2">wild</strain>
    </source>
</reference>
<gene>
    <name evidence="1" type="ORF">MCOR_43296</name>
</gene>
<proteinExistence type="predicted"/>
<evidence type="ECO:0000313" key="1">
    <source>
        <dbReference type="EMBL" id="CAC5410090.1"/>
    </source>
</evidence>
<name>A0A6J8DTF6_MYTCO</name>
<accession>A0A6J8DTF6</accession>
<evidence type="ECO:0000313" key="2">
    <source>
        <dbReference type="Proteomes" id="UP000507470"/>
    </source>
</evidence>
<dbReference type="AlphaFoldDB" id="A0A6J8DTF6"/>
<organism evidence="1 2">
    <name type="scientific">Mytilus coruscus</name>
    <name type="common">Sea mussel</name>
    <dbReference type="NCBI Taxonomy" id="42192"/>
    <lineage>
        <taxon>Eukaryota</taxon>
        <taxon>Metazoa</taxon>
        <taxon>Spiralia</taxon>
        <taxon>Lophotrochozoa</taxon>
        <taxon>Mollusca</taxon>
        <taxon>Bivalvia</taxon>
        <taxon>Autobranchia</taxon>
        <taxon>Pteriomorphia</taxon>
        <taxon>Mytilida</taxon>
        <taxon>Mytiloidea</taxon>
        <taxon>Mytilidae</taxon>
        <taxon>Mytilinae</taxon>
        <taxon>Mytilus</taxon>
    </lineage>
</organism>
<dbReference type="EMBL" id="CACVKT020007684">
    <property type="protein sequence ID" value="CAC5410090.1"/>
    <property type="molecule type" value="Genomic_DNA"/>
</dbReference>
<protein>
    <submittedName>
        <fullName evidence="1">Uncharacterized protein</fullName>
    </submittedName>
</protein>
<sequence length="166" mass="19132">MEELKFIDQFLQDIESNLNNCAGTPEILINYGDDGLPYLHTEINWRAHTPPCETHISHRKEDTMSHIKAAIYFTASTVNISDMEELKFIDQFLQDIESNLNNCAGTPEILINYGDDGLPYLHTEINWRAHTPPCETHISHRKEDTMSHIKAAIYVCRYISKQQHCS</sequence>
<dbReference type="Proteomes" id="UP000507470">
    <property type="component" value="Unassembled WGS sequence"/>
</dbReference>